<proteinExistence type="inferred from homology"/>
<dbReference type="InterPro" id="IPR002645">
    <property type="entry name" value="STAS_dom"/>
</dbReference>
<name>A0ABP4TXU3_9MICO</name>
<dbReference type="Proteomes" id="UP001501690">
    <property type="component" value="Unassembled WGS sequence"/>
</dbReference>
<feature type="domain" description="STAS" evidence="3">
    <location>
        <begin position="1"/>
        <end position="110"/>
    </location>
</feature>
<protein>
    <recommendedName>
        <fullName evidence="2">Anti-sigma factor antagonist</fullName>
    </recommendedName>
</protein>
<dbReference type="PANTHER" id="PTHR33495:SF2">
    <property type="entry name" value="ANTI-SIGMA FACTOR ANTAGONIST TM_1081-RELATED"/>
    <property type="match status" value="1"/>
</dbReference>
<dbReference type="PANTHER" id="PTHR33495">
    <property type="entry name" value="ANTI-SIGMA FACTOR ANTAGONIST TM_1081-RELATED-RELATED"/>
    <property type="match status" value="1"/>
</dbReference>
<evidence type="ECO:0000313" key="5">
    <source>
        <dbReference type="Proteomes" id="UP001501690"/>
    </source>
</evidence>
<keyword evidence="5" id="KW-1185">Reference proteome</keyword>
<comment type="similarity">
    <text evidence="1 2">Belongs to the anti-sigma-factor antagonist family.</text>
</comment>
<dbReference type="SUPFAM" id="SSF52091">
    <property type="entry name" value="SpoIIaa-like"/>
    <property type="match status" value="1"/>
</dbReference>
<evidence type="ECO:0000313" key="4">
    <source>
        <dbReference type="EMBL" id="GAA1695551.1"/>
    </source>
</evidence>
<dbReference type="CDD" id="cd07043">
    <property type="entry name" value="STAS_anti-anti-sigma_factors"/>
    <property type="match status" value="1"/>
</dbReference>
<accession>A0ABP4TXU3</accession>
<dbReference type="InterPro" id="IPR003658">
    <property type="entry name" value="Anti-sigma_ant"/>
</dbReference>
<evidence type="ECO:0000256" key="2">
    <source>
        <dbReference type="RuleBase" id="RU003749"/>
    </source>
</evidence>
<dbReference type="NCBIfam" id="TIGR00377">
    <property type="entry name" value="ant_ant_sig"/>
    <property type="match status" value="1"/>
</dbReference>
<evidence type="ECO:0000256" key="1">
    <source>
        <dbReference type="ARBA" id="ARBA00009013"/>
    </source>
</evidence>
<dbReference type="Gene3D" id="3.30.750.24">
    <property type="entry name" value="STAS domain"/>
    <property type="match status" value="1"/>
</dbReference>
<organism evidence="4 5">
    <name type="scientific">Microbacterium sediminicola</name>
    <dbReference type="NCBI Taxonomy" id="415210"/>
    <lineage>
        <taxon>Bacteria</taxon>
        <taxon>Bacillati</taxon>
        <taxon>Actinomycetota</taxon>
        <taxon>Actinomycetes</taxon>
        <taxon>Micrococcales</taxon>
        <taxon>Microbacteriaceae</taxon>
        <taxon>Microbacterium</taxon>
    </lineage>
</organism>
<reference evidence="5" key="1">
    <citation type="journal article" date="2019" name="Int. J. Syst. Evol. Microbiol.">
        <title>The Global Catalogue of Microorganisms (GCM) 10K type strain sequencing project: providing services to taxonomists for standard genome sequencing and annotation.</title>
        <authorList>
            <consortium name="The Broad Institute Genomics Platform"/>
            <consortium name="The Broad Institute Genome Sequencing Center for Infectious Disease"/>
            <person name="Wu L."/>
            <person name="Ma J."/>
        </authorList>
    </citation>
    <scope>NUCLEOTIDE SEQUENCE [LARGE SCALE GENOMIC DNA]</scope>
    <source>
        <strain evidence="5">JCM 15577</strain>
    </source>
</reference>
<dbReference type="InterPro" id="IPR036513">
    <property type="entry name" value="STAS_dom_sf"/>
</dbReference>
<evidence type="ECO:0000259" key="3">
    <source>
        <dbReference type="PROSITE" id="PS50801"/>
    </source>
</evidence>
<dbReference type="Pfam" id="PF01740">
    <property type="entry name" value="STAS"/>
    <property type="match status" value="1"/>
</dbReference>
<sequence>MNLDTHRDGDYAVIVPTGRITASTAPSLRSTIDALVADGTPRIVLDMAGVEFIDSTGLGVLIGGLKSTRTAGGDLRIAAVPDVVRRVLTLTNLDRVLRAYETTSAAVSDA</sequence>
<gene>
    <name evidence="4" type="primary">bldG</name>
    <name evidence="4" type="ORF">GCM10009808_10990</name>
</gene>
<dbReference type="PROSITE" id="PS50801">
    <property type="entry name" value="STAS"/>
    <property type="match status" value="1"/>
</dbReference>
<comment type="caution">
    <text evidence="4">The sequence shown here is derived from an EMBL/GenBank/DDBJ whole genome shotgun (WGS) entry which is preliminary data.</text>
</comment>
<dbReference type="EMBL" id="BAAAPL010000001">
    <property type="protein sequence ID" value="GAA1695551.1"/>
    <property type="molecule type" value="Genomic_DNA"/>
</dbReference>
<dbReference type="RefSeq" id="WP_344070225.1">
    <property type="nucleotide sequence ID" value="NZ_BAAAPL010000001.1"/>
</dbReference>